<dbReference type="VEuPathDB" id="VectorBase:LDEU008650"/>
<evidence type="ECO:0000256" key="5">
    <source>
        <dbReference type="ARBA" id="ARBA00022729"/>
    </source>
</evidence>
<organism evidence="11 12">
    <name type="scientific">Leptotrombidium deliense</name>
    <dbReference type="NCBI Taxonomy" id="299467"/>
    <lineage>
        <taxon>Eukaryota</taxon>
        <taxon>Metazoa</taxon>
        <taxon>Ecdysozoa</taxon>
        <taxon>Arthropoda</taxon>
        <taxon>Chelicerata</taxon>
        <taxon>Arachnida</taxon>
        <taxon>Acari</taxon>
        <taxon>Acariformes</taxon>
        <taxon>Trombidiformes</taxon>
        <taxon>Prostigmata</taxon>
        <taxon>Anystina</taxon>
        <taxon>Parasitengona</taxon>
        <taxon>Trombiculoidea</taxon>
        <taxon>Trombiculidae</taxon>
        <taxon>Leptotrombidium</taxon>
    </lineage>
</organism>
<comment type="similarity">
    <text evidence="2">Belongs to the EMC10 family.</text>
</comment>
<evidence type="ECO:0000256" key="2">
    <source>
        <dbReference type="ARBA" id="ARBA00007695"/>
    </source>
</evidence>
<evidence type="ECO:0000256" key="1">
    <source>
        <dbReference type="ARBA" id="ARBA00004115"/>
    </source>
</evidence>
<evidence type="ECO:0000256" key="8">
    <source>
        <dbReference type="ARBA" id="ARBA00023136"/>
    </source>
</evidence>
<dbReference type="OrthoDB" id="1894652at2759"/>
<comment type="subcellular location">
    <subcellularLocation>
        <location evidence="1">Endoplasmic reticulum membrane</location>
        <topology evidence="1">Single-pass type I membrane protein</topology>
    </subcellularLocation>
</comment>
<evidence type="ECO:0000256" key="10">
    <source>
        <dbReference type="SAM" id="SignalP"/>
    </source>
</evidence>
<evidence type="ECO:0000256" key="4">
    <source>
        <dbReference type="ARBA" id="ARBA00022692"/>
    </source>
</evidence>
<feature type="transmembrane region" description="Helical" evidence="9">
    <location>
        <begin position="204"/>
        <end position="223"/>
    </location>
</feature>
<gene>
    <name evidence="11" type="ORF">B4U80_06426</name>
</gene>
<dbReference type="Proteomes" id="UP000288716">
    <property type="component" value="Unassembled WGS sequence"/>
</dbReference>
<keyword evidence="8 9" id="KW-0472">Membrane</keyword>
<proteinExistence type="inferred from homology"/>
<feature type="chain" id="PRO_5019236804" description="ER membrane protein complex subunit 10" evidence="10">
    <location>
        <begin position="21"/>
        <end position="233"/>
    </location>
</feature>
<evidence type="ECO:0000256" key="3">
    <source>
        <dbReference type="ARBA" id="ARBA00020105"/>
    </source>
</evidence>
<evidence type="ECO:0000256" key="6">
    <source>
        <dbReference type="ARBA" id="ARBA00022824"/>
    </source>
</evidence>
<evidence type="ECO:0000313" key="11">
    <source>
        <dbReference type="EMBL" id="RWS23390.1"/>
    </source>
</evidence>
<keyword evidence="5 10" id="KW-0732">Signal</keyword>
<comment type="caution">
    <text evidence="11">The sequence shown here is derived from an EMBL/GenBank/DDBJ whole genome shotgun (WGS) entry which is preliminary data.</text>
</comment>
<keyword evidence="6" id="KW-0256">Endoplasmic reticulum</keyword>
<name>A0A443S777_9ACAR</name>
<evidence type="ECO:0000313" key="12">
    <source>
        <dbReference type="Proteomes" id="UP000288716"/>
    </source>
</evidence>
<dbReference type="PANTHER" id="PTHR21397:SF4">
    <property type="entry name" value="ER MEMBRANE PROTEIN COMPLEX SUBUNIT 10"/>
    <property type="match status" value="1"/>
</dbReference>
<dbReference type="AlphaFoldDB" id="A0A443S777"/>
<sequence length="233" mass="25614">MRGLCVVLFVCSLSNYRVKADEILQTASATDKILTVKLYHSFETTEKYYLRGTIVIQNGEAYIKQDQPLSIEEIAALKKAASVNGNYHLKAVAYKNNEEDTKIATTFLKACSILESGLSDIITVSLDQNGNFLAASISSTNPYCIASSNVIPSKLTQFNTSLDILQTIQAPIPDTQTYIHRLEQEKAEKLRGDKGDNRSFLAKYWIYIVPVVIFLMISSATNAEAQGGSGGGR</sequence>
<dbReference type="CDD" id="cd22209">
    <property type="entry name" value="EMC10"/>
    <property type="match status" value="1"/>
</dbReference>
<dbReference type="Pfam" id="PF21203">
    <property type="entry name" value="ECM10"/>
    <property type="match status" value="1"/>
</dbReference>
<protein>
    <recommendedName>
        <fullName evidence="3">ER membrane protein complex subunit 10</fullName>
    </recommendedName>
</protein>
<keyword evidence="12" id="KW-1185">Reference proteome</keyword>
<evidence type="ECO:0000256" key="9">
    <source>
        <dbReference type="SAM" id="Phobius"/>
    </source>
</evidence>
<reference evidence="11 12" key="1">
    <citation type="journal article" date="2018" name="Gigascience">
        <title>Genomes of trombidid mites reveal novel predicted allergens and laterally-transferred genes associated with secondary metabolism.</title>
        <authorList>
            <person name="Dong X."/>
            <person name="Chaisiri K."/>
            <person name="Xia D."/>
            <person name="Armstrong S.D."/>
            <person name="Fang Y."/>
            <person name="Donnelly M.J."/>
            <person name="Kadowaki T."/>
            <person name="McGarry J.W."/>
            <person name="Darby A.C."/>
            <person name="Makepeace B.L."/>
        </authorList>
    </citation>
    <scope>NUCLEOTIDE SEQUENCE [LARGE SCALE GENOMIC DNA]</scope>
    <source>
        <strain evidence="11">UoL-UT</strain>
    </source>
</reference>
<keyword evidence="4 9" id="KW-0812">Transmembrane</keyword>
<dbReference type="EMBL" id="NCKV01006533">
    <property type="protein sequence ID" value="RWS23390.1"/>
    <property type="molecule type" value="Genomic_DNA"/>
</dbReference>
<dbReference type="STRING" id="299467.A0A443S777"/>
<dbReference type="GO" id="GO:0072546">
    <property type="term" value="C:EMC complex"/>
    <property type="evidence" value="ECO:0007669"/>
    <property type="project" value="TreeGrafter"/>
</dbReference>
<dbReference type="PANTHER" id="PTHR21397">
    <property type="entry name" value="CHROMATIN COMPLEXES SUBUNIT BAP18-RELATED"/>
    <property type="match status" value="1"/>
</dbReference>
<feature type="signal peptide" evidence="10">
    <location>
        <begin position="1"/>
        <end position="20"/>
    </location>
</feature>
<accession>A0A443S777</accession>
<keyword evidence="7 9" id="KW-1133">Transmembrane helix</keyword>
<evidence type="ECO:0000256" key="7">
    <source>
        <dbReference type="ARBA" id="ARBA00022989"/>
    </source>
</evidence>